<keyword evidence="3" id="KW-0146">Chitin degradation</keyword>
<accession>A0A409XX64</accession>
<comment type="similarity">
    <text evidence="8">Belongs to the glycosyl hydrolase 18 family.</text>
</comment>
<organism evidence="11 12">
    <name type="scientific">Gymnopilus dilepis</name>
    <dbReference type="NCBI Taxonomy" id="231916"/>
    <lineage>
        <taxon>Eukaryota</taxon>
        <taxon>Fungi</taxon>
        <taxon>Dikarya</taxon>
        <taxon>Basidiomycota</taxon>
        <taxon>Agaricomycotina</taxon>
        <taxon>Agaricomycetes</taxon>
        <taxon>Agaricomycetidae</taxon>
        <taxon>Agaricales</taxon>
        <taxon>Agaricineae</taxon>
        <taxon>Hymenogastraceae</taxon>
        <taxon>Gymnopilus</taxon>
    </lineage>
</organism>
<dbReference type="InParanoid" id="A0A409XX64"/>
<dbReference type="PROSITE" id="PS01095">
    <property type="entry name" value="GH18_1"/>
    <property type="match status" value="1"/>
</dbReference>
<evidence type="ECO:0000313" key="11">
    <source>
        <dbReference type="EMBL" id="PPQ95315.1"/>
    </source>
</evidence>
<dbReference type="InterPro" id="IPR001223">
    <property type="entry name" value="Glyco_hydro18_cat"/>
</dbReference>
<dbReference type="AlphaFoldDB" id="A0A409XX64"/>
<dbReference type="Gene3D" id="3.20.20.80">
    <property type="entry name" value="Glycosidases"/>
    <property type="match status" value="2"/>
</dbReference>
<dbReference type="InterPro" id="IPR050314">
    <property type="entry name" value="Glycosyl_Hydrlase_18"/>
</dbReference>
<keyword evidence="2 7" id="KW-0378">Hydrolase</keyword>
<dbReference type="SUPFAM" id="SSF51445">
    <property type="entry name" value="(Trans)glycosidases"/>
    <property type="match status" value="1"/>
</dbReference>
<keyword evidence="4" id="KW-0119">Carbohydrate metabolism</keyword>
<dbReference type="PANTHER" id="PTHR11177">
    <property type="entry name" value="CHITINASE"/>
    <property type="match status" value="1"/>
</dbReference>
<evidence type="ECO:0000256" key="1">
    <source>
        <dbReference type="ARBA" id="ARBA00000822"/>
    </source>
</evidence>
<comment type="catalytic activity">
    <reaction evidence="1">
        <text>Random endo-hydrolysis of N-acetyl-beta-D-glucosaminide (1-&gt;4)-beta-linkages in chitin and chitodextrins.</text>
        <dbReference type="EC" id="3.2.1.14"/>
    </reaction>
</comment>
<protein>
    <recommendedName>
        <fullName evidence="10">GH18 domain-containing protein</fullName>
    </recommendedName>
</protein>
<evidence type="ECO:0000256" key="4">
    <source>
        <dbReference type="ARBA" id="ARBA00023277"/>
    </source>
</evidence>
<dbReference type="GO" id="GO:0000272">
    <property type="term" value="P:polysaccharide catabolic process"/>
    <property type="evidence" value="ECO:0007669"/>
    <property type="project" value="UniProtKB-KW"/>
</dbReference>
<dbReference type="GO" id="GO:0008061">
    <property type="term" value="F:chitin binding"/>
    <property type="evidence" value="ECO:0007669"/>
    <property type="project" value="InterPro"/>
</dbReference>
<dbReference type="InterPro" id="IPR011583">
    <property type="entry name" value="Chitinase_II/V-like_cat"/>
</dbReference>
<feature type="chain" id="PRO_5019438681" description="GH18 domain-containing protein" evidence="9">
    <location>
        <begin position="18"/>
        <end position="435"/>
    </location>
</feature>
<evidence type="ECO:0000256" key="9">
    <source>
        <dbReference type="SAM" id="SignalP"/>
    </source>
</evidence>
<dbReference type="SUPFAM" id="SSF54556">
    <property type="entry name" value="Chitinase insertion domain"/>
    <property type="match status" value="1"/>
</dbReference>
<keyword evidence="9" id="KW-0732">Signal</keyword>
<dbReference type="PANTHER" id="PTHR11177:SF392">
    <property type="entry name" value="HAP41P"/>
    <property type="match status" value="1"/>
</dbReference>
<dbReference type="InterPro" id="IPR001579">
    <property type="entry name" value="Glyco_hydro_18_chit_AS"/>
</dbReference>
<evidence type="ECO:0000256" key="7">
    <source>
        <dbReference type="RuleBase" id="RU000489"/>
    </source>
</evidence>
<comment type="caution">
    <text evidence="11">The sequence shown here is derived from an EMBL/GenBank/DDBJ whole genome shotgun (WGS) entry which is preliminary data.</text>
</comment>
<evidence type="ECO:0000256" key="5">
    <source>
        <dbReference type="ARBA" id="ARBA00023295"/>
    </source>
</evidence>
<sequence>MLLSLLPIPLLAATIHALEPTTSTSITRSNSTISAAWYAGWHATDFPLSQVSWSKYTHLTYAFAVTTPDVNSLSLQASDEELIPQFVSLAHQHGVKASLSIGGWTGSRWFSSNVRNAGNRTAFVKTVTNIAQKYGLDGLDFDWEFPGSQGIGCNVVDPSDVDNFFTFLQELRNTTIGEGLILSAATLDTPWKSTTGSPSTNVSRFGQVLDFIEVMNYDISSNPALGAGSSSPLNDTCAPAGARFGSAVSAVNAWTNAGMPPNKIVLGVPAYGHSYVTLTQSMKTSNASSSNVSNSLSFYPPYNAAATAEHPGDKWDSNGGVDVCGVMQGPGGIYTYWGLVDEGFLQDDGSVADGIEFRFDDCSQTPFLFNSTSAIYIAYENPRSYASKGAYIRSAGLKGFAMWEAGGDLNDTLLDSICTSAPHLQARTRRLNHLQ</sequence>
<evidence type="ECO:0000259" key="10">
    <source>
        <dbReference type="PROSITE" id="PS51910"/>
    </source>
</evidence>
<dbReference type="STRING" id="231916.A0A409XX64"/>
<keyword evidence="12" id="KW-1185">Reference proteome</keyword>
<dbReference type="SMART" id="SM00636">
    <property type="entry name" value="Glyco_18"/>
    <property type="match status" value="1"/>
</dbReference>
<feature type="domain" description="GH18" evidence="10">
    <location>
        <begin position="32"/>
        <end position="424"/>
    </location>
</feature>
<evidence type="ECO:0000313" key="12">
    <source>
        <dbReference type="Proteomes" id="UP000284706"/>
    </source>
</evidence>
<evidence type="ECO:0000256" key="2">
    <source>
        <dbReference type="ARBA" id="ARBA00022801"/>
    </source>
</evidence>
<dbReference type="Pfam" id="PF00704">
    <property type="entry name" value="Glyco_hydro_18"/>
    <property type="match status" value="1"/>
</dbReference>
<dbReference type="OrthoDB" id="73875at2759"/>
<dbReference type="InterPro" id="IPR029070">
    <property type="entry name" value="Chitinase_insertion_sf"/>
</dbReference>
<name>A0A409XX64_9AGAR</name>
<reference evidence="11 12" key="1">
    <citation type="journal article" date="2018" name="Evol. Lett.">
        <title>Horizontal gene cluster transfer increased hallucinogenic mushroom diversity.</title>
        <authorList>
            <person name="Reynolds H.T."/>
            <person name="Vijayakumar V."/>
            <person name="Gluck-Thaler E."/>
            <person name="Korotkin H.B."/>
            <person name="Matheny P.B."/>
            <person name="Slot J.C."/>
        </authorList>
    </citation>
    <scope>NUCLEOTIDE SEQUENCE [LARGE SCALE GENOMIC DNA]</scope>
    <source>
        <strain evidence="11 12">SRW20</strain>
    </source>
</reference>
<dbReference type="InterPro" id="IPR017853">
    <property type="entry name" value="GH"/>
</dbReference>
<dbReference type="GO" id="GO:0008843">
    <property type="term" value="F:endochitinase activity"/>
    <property type="evidence" value="ECO:0007669"/>
    <property type="project" value="UniProtKB-EC"/>
</dbReference>
<dbReference type="PROSITE" id="PS51910">
    <property type="entry name" value="GH18_2"/>
    <property type="match status" value="1"/>
</dbReference>
<evidence type="ECO:0000256" key="6">
    <source>
        <dbReference type="ARBA" id="ARBA00023326"/>
    </source>
</evidence>
<feature type="signal peptide" evidence="9">
    <location>
        <begin position="1"/>
        <end position="17"/>
    </location>
</feature>
<keyword evidence="5 7" id="KW-0326">Glycosidase</keyword>
<evidence type="ECO:0000256" key="8">
    <source>
        <dbReference type="RuleBase" id="RU004453"/>
    </source>
</evidence>
<dbReference type="Proteomes" id="UP000284706">
    <property type="component" value="Unassembled WGS sequence"/>
</dbReference>
<proteinExistence type="inferred from homology"/>
<keyword evidence="6" id="KW-0624">Polysaccharide degradation</keyword>
<dbReference type="GO" id="GO:0005576">
    <property type="term" value="C:extracellular region"/>
    <property type="evidence" value="ECO:0007669"/>
    <property type="project" value="TreeGrafter"/>
</dbReference>
<dbReference type="GO" id="GO:0006032">
    <property type="term" value="P:chitin catabolic process"/>
    <property type="evidence" value="ECO:0007669"/>
    <property type="project" value="UniProtKB-KW"/>
</dbReference>
<dbReference type="EMBL" id="NHYE01001429">
    <property type="protein sequence ID" value="PPQ95315.1"/>
    <property type="molecule type" value="Genomic_DNA"/>
</dbReference>
<evidence type="ECO:0000256" key="3">
    <source>
        <dbReference type="ARBA" id="ARBA00023024"/>
    </source>
</evidence>
<gene>
    <name evidence="11" type="ORF">CVT26_008160</name>
</gene>